<sequence length="244" mass="26779">MTSREQTGLLSKDHEADAHVTWRDRLTVALFAPLTAPFLLKSLRGGSHTEKARLLARLDLPEDALPHLGSWKADTGLLHLIVDTIEDKRPRHVVEFGCGASSLIIAAALKKAGLPPHLSFDQHADFVASTKEWLGTHGLDADIRHAALKPNDDWPGLFYDTGPVADSIDLLIIDGPPWTLHPQTRGAADRLFAQLAPGATVLLDDASRPGERLIARRWTRENPDIDFRLWKGGEKGTLIGTKRG</sequence>
<keyword evidence="1" id="KW-0808">Transferase</keyword>
<dbReference type="Pfam" id="PF13578">
    <property type="entry name" value="Methyltransf_24"/>
    <property type="match status" value="1"/>
</dbReference>
<keyword evidence="1" id="KW-0489">Methyltransferase</keyword>
<accession>A0ABS6V825</accession>
<protein>
    <submittedName>
        <fullName evidence="1">Class I SAM-dependent methyltransferase</fullName>
    </submittedName>
</protein>
<comment type="caution">
    <text evidence="1">The sequence shown here is derived from an EMBL/GenBank/DDBJ whole genome shotgun (WGS) entry which is preliminary data.</text>
</comment>
<organism evidence="1 2">
    <name type="scientific">Sphingomicrobium clamense</name>
    <dbReference type="NCBI Taxonomy" id="2851013"/>
    <lineage>
        <taxon>Bacteria</taxon>
        <taxon>Pseudomonadati</taxon>
        <taxon>Pseudomonadota</taxon>
        <taxon>Alphaproteobacteria</taxon>
        <taxon>Sphingomonadales</taxon>
        <taxon>Sphingomonadaceae</taxon>
        <taxon>Sphingomicrobium</taxon>
    </lineage>
</organism>
<gene>
    <name evidence="1" type="ORF">KTQ36_10525</name>
</gene>
<dbReference type="EMBL" id="JAHVAH010000001">
    <property type="protein sequence ID" value="MBW0145724.1"/>
    <property type="molecule type" value="Genomic_DNA"/>
</dbReference>
<dbReference type="Proteomes" id="UP000698028">
    <property type="component" value="Unassembled WGS sequence"/>
</dbReference>
<dbReference type="RefSeq" id="WP_218633608.1">
    <property type="nucleotide sequence ID" value="NZ_JAHVAH010000001.1"/>
</dbReference>
<reference evidence="1 2" key="1">
    <citation type="submission" date="2021-07" db="EMBL/GenBank/DDBJ databases">
        <title>The draft genome sequence of Sphingomicrobium sp. B8.</title>
        <authorList>
            <person name="Mu L."/>
        </authorList>
    </citation>
    <scope>NUCLEOTIDE SEQUENCE [LARGE SCALE GENOMIC DNA]</scope>
    <source>
        <strain evidence="1 2">B8</strain>
    </source>
</reference>
<keyword evidence="2" id="KW-1185">Reference proteome</keyword>
<dbReference type="GO" id="GO:0032259">
    <property type="term" value="P:methylation"/>
    <property type="evidence" value="ECO:0007669"/>
    <property type="project" value="UniProtKB-KW"/>
</dbReference>
<evidence type="ECO:0000313" key="1">
    <source>
        <dbReference type="EMBL" id="MBW0145724.1"/>
    </source>
</evidence>
<name>A0ABS6V825_9SPHN</name>
<proteinExistence type="predicted"/>
<evidence type="ECO:0000313" key="2">
    <source>
        <dbReference type="Proteomes" id="UP000698028"/>
    </source>
</evidence>
<dbReference type="GO" id="GO:0008168">
    <property type="term" value="F:methyltransferase activity"/>
    <property type="evidence" value="ECO:0007669"/>
    <property type="project" value="UniProtKB-KW"/>
</dbReference>